<dbReference type="Proteomes" id="UP000785679">
    <property type="component" value="Unassembled WGS sequence"/>
</dbReference>
<dbReference type="EMBL" id="RRYP01013653">
    <property type="protein sequence ID" value="TNV76409.1"/>
    <property type="molecule type" value="Genomic_DNA"/>
</dbReference>
<keyword evidence="2" id="KW-1185">Reference proteome</keyword>
<dbReference type="AlphaFoldDB" id="A0A8J8NKI7"/>
<comment type="caution">
    <text evidence="1">The sequence shown here is derived from an EMBL/GenBank/DDBJ whole genome shotgun (WGS) entry which is preliminary data.</text>
</comment>
<name>A0A8J8NKI7_HALGN</name>
<evidence type="ECO:0000313" key="2">
    <source>
        <dbReference type="Proteomes" id="UP000785679"/>
    </source>
</evidence>
<evidence type="ECO:0000313" key="1">
    <source>
        <dbReference type="EMBL" id="TNV76409.1"/>
    </source>
</evidence>
<gene>
    <name evidence="1" type="ORF">FGO68_gene5588</name>
</gene>
<proteinExistence type="predicted"/>
<organism evidence="1 2">
    <name type="scientific">Halteria grandinella</name>
    <dbReference type="NCBI Taxonomy" id="5974"/>
    <lineage>
        <taxon>Eukaryota</taxon>
        <taxon>Sar</taxon>
        <taxon>Alveolata</taxon>
        <taxon>Ciliophora</taxon>
        <taxon>Intramacronucleata</taxon>
        <taxon>Spirotrichea</taxon>
        <taxon>Stichotrichia</taxon>
        <taxon>Sporadotrichida</taxon>
        <taxon>Halteriidae</taxon>
        <taxon>Halteria</taxon>
    </lineage>
</organism>
<dbReference type="OrthoDB" id="10628659at2759"/>
<accession>A0A8J8NKI7</accession>
<sequence>MYGWLTFCYNTDNCYITYMIQALMKKVFQLTTVANDFVQIFMDGLPKRTDSALVVSSFFDRVGQNLGKVLRYATDFDPTLYPLVQN</sequence>
<reference evidence="1" key="1">
    <citation type="submission" date="2019-06" db="EMBL/GenBank/DDBJ databases">
        <authorList>
            <person name="Zheng W."/>
        </authorList>
    </citation>
    <scope>NUCLEOTIDE SEQUENCE</scope>
    <source>
        <strain evidence="1">QDHG01</strain>
    </source>
</reference>
<protein>
    <submittedName>
        <fullName evidence="1">Uncharacterized protein</fullName>
    </submittedName>
</protein>